<comment type="cofactor">
    <cofactor evidence="1">
        <name>Zn(2+)</name>
        <dbReference type="ChEBI" id="CHEBI:29105"/>
    </cofactor>
</comment>
<dbReference type="CDD" id="cd07363">
    <property type="entry name" value="45_DOPA_Dioxygenase"/>
    <property type="match status" value="1"/>
</dbReference>
<reference evidence="7 8" key="1">
    <citation type="journal article" date="2012" name="J. Bacteriol.">
        <title>Genome Sequence of Idiomarina xiamenensis Type Strain 10-D-4.</title>
        <authorList>
            <person name="Lai Q."/>
            <person name="Wang L."/>
            <person name="Wang W."/>
            <person name="Shao Z."/>
        </authorList>
    </citation>
    <scope>NUCLEOTIDE SEQUENCE [LARGE SCALE GENOMIC DNA]</scope>
    <source>
        <strain evidence="7 8">10-D-4</strain>
    </source>
</reference>
<evidence type="ECO:0000256" key="4">
    <source>
        <dbReference type="ARBA" id="ARBA00022833"/>
    </source>
</evidence>
<gene>
    <name evidence="7" type="ORF">A10D4_05227</name>
</gene>
<dbReference type="GO" id="GO:0016702">
    <property type="term" value="F:oxidoreductase activity, acting on single donors with incorporation of molecular oxygen, incorporation of two atoms of oxygen"/>
    <property type="evidence" value="ECO:0007669"/>
    <property type="project" value="UniProtKB-ARBA"/>
</dbReference>
<dbReference type="SUPFAM" id="SSF53213">
    <property type="entry name" value="LigB-like"/>
    <property type="match status" value="1"/>
</dbReference>
<dbReference type="Proteomes" id="UP000014115">
    <property type="component" value="Unassembled WGS sequence"/>
</dbReference>
<dbReference type="Pfam" id="PF02900">
    <property type="entry name" value="LigB"/>
    <property type="match status" value="1"/>
</dbReference>
<comment type="similarity">
    <text evidence="2">Belongs to the DODA-type extradiol aromatic ring-opening dioxygenase family.</text>
</comment>
<dbReference type="eggNOG" id="COG3384">
    <property type="taxonomic scope" value="Bacteria"/>
</dbReference>
<evidence type="ECO:0000313" key="7">
    <source>
        <dbReference type="EMBL" id="EKE84443.1"/>
    </source>
</evidence>
<protein>
    <submittedName>
        <fullName evidence="7">Extradiol ring-cleavage dioxygenase</fullName>
    </submittedName>
</protein>
<dbReference type="PATRIC" id="fig|740709.3.peg.1066"/>
<dbReference type="EMBL" id="AMRG01000005">
    <property type="protein sequence ID" value="EKE84443.1"/>
    <property type="molecule type" value="Genomic_DNA"/>
</dbReference>
<dbReference type="GO" id="GO:0008270">
    <property type="term" value="F:zinc ion binding"/>
    <property type="evidence" value="ECO:0007669"/>
    <property type="project" value="InterPro"/>
</dbReference>
<dbReference type="InterPro" id="IPR014436">
    <property type="entry name" value="Extradiol_dOase_DODA"/>
</dbReference>
<feature type="domain" description="Extradiol ring-cleavage dioxygenase class III enzyme subunit B" evidence="6">
    <location>
        <begin position="13"/>
        <end position="221"/>
    </location>
</feature>
<dbReference type="STRING" id="740709.A10D4_05227"/>
<keyword evidence="5" id="KW-0560">Oxidoreductase</keyword>
<dbReference type="GO" id="GO:0008198">
    <property type="term" value="F:ferrous iron binding"/>
    <property type="evidence" value="ECO:0007669"/>
    <property type="project" value="InterPro"/>
</dbReference>
<evidence type="ECO:0000256" key="5">
    <source>
        <dbReference type="ARBA" id="ARBA00023002"/>
    </source>
</evidence>
<evidence type="ECO:0000256" key="1">
    <source>
        <dbReference type="ARBA" id="ARBA00001947"/>
    </source>
</evidence>
<evidence type="ECO:0000256" key="2">
    <source>
        <dbReference type="ARBA" id="ARBA00007581"/>
    </source>
</evidence>
<proteinExistence type="inferred from homology"/>
<keyword evidence="7" id="KW-0223">Dioxygenase</keyword>
<evidence type="ECO:0000313" key="8">
    <source>
        <dbReference type="Proteomes" id="UP000014115"/>
    </source>
</evidence>
<keyword evidence="8" id="KW-1185">Reference proteome</keyword>
<dbReference type="PANTHER" id="PTHR30096:SF0">
    <property type="entry name" value="4,5-DOPA DIOXYGENASE EXTRADIOL-LIKE PROTEIN"/>
    <property type="match status" value="1"/>
</dbReference>
<dbReference type="InterPro" id="IPR004183">
    <property type="entry name" value="Xdiol_dOase_suB"/>
</dbReference>
<dbReference type="RefSeq" id="WP_008488175.1">
    <property type="nucleotide sequence ID" value="NZ_AMRG01000005.1"/>
</dbReference>
<accession>K2K9H3</accession>
<dbReference type="Gene3D" id="3.40.830.10">
    <property type="entry name" value="LigB-like"/>
    <property type="match status" value="1"/>
</dbReference>
<evidence type="ECO:0000259" key="6">
    <source>
        <dbReference type="Pfam" id="PF02900"/>
    </source>
</evidence>
<dbReference type="AlphaFoldDB" id="K2K9H3"/>
<evidence type="ECO:0000256" key="3">
    <source>
        <dbReference type="ARBA" id="ARBA00022723"/>
    </source>
</evidence>
<comment type="caution">
    <text evidence="7">The sequence shown here is derived from an EMBL/GenBank/DDBJ whole genome shotgun (WGS) entry which is preliminary data.</text>
</comment>
<name>K2K9H3_9GAMM</name>
<organism evidence="7 8">
    <name type="scientific">Idiomarina xiamenensis 10-D-4</name>
    <dbReference type="NCBI Taxonomy" id="740709"/>
    <lineage>
        <taxon>Bacteria</taxon>
        <taxon>Pseudomonadati</taxon>
        <taxon>Pseudomonadota</taxon>
        <taxon>Gammaproteobacteria</taxon>
        <taxon>Alteromonadales</taxon>
        <taxon>Idiomarinaceae</taxon>
        <taxon>Idiomarina</taxon>
    </lineage>
</organism>
<sequence length="240" mass="26510">MVPPCWDSQPAAQFLQQYAAQHFSGRAKPSAIVVISAHWTSSQLLVSQTSAPATVHDFNGFPEQLYRLRYNAPGSPQLAQRIAKLCAAQLVERGFDHGVWVPLRWLFADADVPVVSLSLPWRWSNSQLLALGQQLRALRDEHILILGSGSLTHNLQRLQPAYSATPDWVLTFRDWVTTQLQSDSLAALNHWQQAPQVLANHPSPEHFLPLLIAAGAGDLPAQHLHSSISHGVLAMDAFAF</sequence>
<keyword evidence="4" id="KW-0862">Zinc</keyword>
<dbReference type="PANTHER" id="PTHR30096">
    <property type="entry name" value="4,5-DOPA DIOXYGENASE EXTRADIOL-LIKE PROTEIN"/>
    <property type="match status" value="1"/>
</dbReference>
<keyword evidence="3" id="KW-0479">Metal-binding</keyword>
<dbReference type="PIRSF" id="PIRSF006157">
    <property type="entry name" value="Doxgns_DODA"/>
    <property type="match status" value="1"/>
</dbReference>